<dbReference type="SMART" id="SM00164">
    <property type="entry name" value="TBC"/>
    <property type="match status" value="1"/>
</dbReference>
<dbReference type="GO" id="GO:0005737">
    <property type="term" value="C:cytoplasm"/>
    <property type="evidence" value="ECO:0007669"/>
    <property type="project" value="UniProtKB-ARBA"/>
</dbReference>
<evidence type="ECO:0000256" key="3">
    <source>
        <dbReference type="ARBA" id="ARBA00082648"/>
    </source>
</evidence>
<dbReference type="AlphaFoldDB" id="I1BX10"/>
<feature type="domain" description="Rab-GAP TBC" evidence="4">
    <location>
        <begin position="1"/>
        <end position="267"/>
    </location>
</feature>
<evidence type="ECO:0000313" key="6">
    <source>
        <dbReference type="Proteomes" id="UP000009138"/>
    </source>
</evidence>
<dbReference type="PROSITE" id="PS50086">
    <property type="entry name" value="TBC_RABGAP"/>
    <property type="match status" value="1"/>
</dbReference>
<organism evidence="5 6">
    <name type="scientific">Rhizopus delemar (strain RA 99-880 / ATCC MYA-4621 / FGSC 9543 / NRRL 43880)</name>
    <name type="common">Mucormycosis agent</name>
    <name type="synonym">Rhizopus arrhizus var. delemar</name>
    <dbReference type="NCBI Taxonomy" id="246409"/>
    <lineage>
        <taxon>Eukaryota</taxon>
        <taxon>Fungi</taxon>
        <taxon>Fungi incertae sedis</taxon>
        <taxon>Mucoromycota</taxon>
        <taxon>Mucoromycotina</taxon>
        <taxon>Mucoromycetes</taxon>
        <taxon>Mucorales</taxon>
        <taxon>Mucorineae</taxon>
        <taxon>Rhizopodaceae</taxon>
        <taxon>Rhizopus</taxon>
    </lineage>
</organism>
<evidence type="ECO:0000256" key="2">
    <source>
        <dbReference type="ARBA" id="ARBA00072091"/>
    </source>
</evidence>
<dbReference type="VEuPathDB" id="FungiDB:RO3G_05445"/>
<evidence type="ECO:0000256" key="1">
    <source>
        <dbReference type="ARBA" id="ARBA00022468"/>
    </source>
</evidence>
<dbReference type="OrthoDB" id="10264062at2759"/>
<reference evidence="5 6" key="1">
    <citation type="journal article" date="2009" name="PLoS Genet.">
        <title>Genomic analysis of the basal lineage fungus Rhizopus oryzae reveals a whole-genome duplication.</title>
        <authorList>
            <person name="Ma L.-J."/>
            <person name="Ibrahim A.S."/>
            <person name="Skory C."/>
            <person name="Grabherr M.G."/>
            <person name="Burger G."/>
            <person name="Butler M."/>
            <person name="Elias M."/>
            <person name="Idnurm A."/>
            <person name="Lang B.F."/>
            <person name="Sone T."/>
            <person name="Abe A."/>
            <person name="Calvo S.E."/>
            <person name="Corrochano L.M."/>
            <person name="Engels R."/>
            <person name="Fu J."/>
            <person name="Hansberg W."/>
            <person name="Kim J.-M."/>
            <person name="Kodira C.D."/>
            <person name="Koehrsen M.J."/>
            <person name="Liu B."/>
            <person name="Miranda-Saavedra D."/>
            <person name="O'Leary S."/>
            <person name="Ortiz-Castellanos L."/>
            <person name="Poulter R."/>
            <person name="Rodriguez-Romero J."/>
            <person name="Ruiz-Herrera J."/>
            <person name="Shen Y.-Q."/>
            <person name="Zeng Q."/>
            <person name="Galagan J."/>
            <person name="Birren B.W."/>
            <person name="Cuomo C.A."/>
            <person name="Wickes B.L."/>
        </authorList>
    </citation>
    <scope>NUCLEOTIDE SEQUENCE [LARGE SCALE GENOMIC DNA]</scope>
    <source>
        <strain evidence="6">RA 99-880 / ATCC MYA-4621 / FGSC 9543 / NRRL 43880</strain>
    </source>
</reference>
<dbReference type="PANTHER" id="PTHR22957">
    <property type="entry name" value="TBC1 DOMAIN FAMILY MEMBER GTPASE-ACTIVATING PROTEIN"/>
    <property type="match status" value="1"/>
</dbReference>
<dbReference type="GO" id="GO:0005096">
    <property type="term" value="F:GTPase activator activity"/>
    <property type="evidence" value="ECO:0007669"/>
    <property type="project" value="UniProtKB-KW"/>
</dbReference>
<dbReference type="Proteomes" id="UP000009138">
    <property type="component" value="Unassembled WGS sequence"/>
</dbReference>
<protein>
    <recommendedName>
        <fullName evidence="2">GTPase-activating protein GYP7</fullName>
    </recommendedName>
    <alternativeName>
        <fullName evidence="3">GAP for YPT7</fullName>
    </alternativeName>
</protein>
<dbReference type="SUPFAM" id="SSF47923">
    <property type="entry name" value="Ypt/Rab-GAP domain of gyp1p"/>
    <property type="match status" value="1"/>
</dbReference>
<name>I1BX10_RHIO9</name>
<keyword evidence="1" id="KW-0343">GTPase activation</keyword>
<dbReference type="PANTHER" id="PTHR22957:SF502">
    <property type="entry name" value="SMALL G PROTEIN SIGNALING MODULATOR 2-RELATED"/>
    <property type="match status" value="1"/>
</dbReference>
<keyword evidence="6" id="KW-1185">Reference proteome</keyword>
<dbReference type="eggNOG" id="KOG2197">
    <property type="taxonomic scope" value="Eukaryota"/>
</dbReference>
<dbReference type="EMBL" id="CH476734">
    <property type="protein sequence ID" value="EIE80740.1"/>
    <property type="molecule type" value="Genomic_DNA"/>
</dbReference>
<sequence>MATLKEARWTLFEKLAQVTKFSREAAASLFHKPAAITENETVRLTTDDYDSARLFLAKWAAGLADASEKNVPSEQKYRQVGLWGHGLEEETGLGVFEIVNSQHDLLTHTRTEPVSEVEGSSWFDPQGQLFQLKEYEALRDQWKKDPRYRNTAEYKDQKHRIGYVQGMSDLLSPLYAITKEEHLSFWSFVHFMERMKFNFYKDQSGMHHQLLIMDHLLRFMDPLLYRHLQTTESCNFFFCFRWLLVWYKREFPWDDMLMLWEVLWTDYLTDKFHLFIALAILDKHRDHIIQYLMNFDEVLKYMNDLSMTIDLQDILQRAEILFYQFKQRVDAIDSKREQINLTNKSDSDQSLYIHPILRELLSPQ</sequence>
<dbReference type="FunFam" id="1.10.472.80:FF:000005">
    <property type="entry name" value="TBC1 domain family member 15"/>
    <property type="match status" value="1"/>
</dbReference>
<dbReference type="Gene3D" id="1.10.8.270">
    <property type="entry name" value="putative rabgap domain of human tbc1 domain family member 14 like domains"/>
    <property type="match status" value="1"/>
</dbReference>
<proteinExistence type="predicted"/>
<dbReference type="InterPro" id="IPR000195">
    <property type="entry name" value="Rab-GAP-TBC_dom"/>
</dbReference>
<dbReference type="Gene3D" id="1.10.472.80">
    <property type="entry name" value="Ypt/Rab-GAP domain of gyp1p, domain 3"/>
    <property type="match status" value="1"/>
</dbReference>
<evidence type="ECO:0000259" key="4">
    <source>
        <dbReference type="PROSITE" id="PS50086"/>
    </source>
</evidence>
<gene>
    <name evidence="5" type="ORF">RO3G_05445</name>
</gene>
<dbReference type="RefSeq" id="XP_067516136.1">
    <property type="nucleotide sequence ID" value="XM_067660035.1"/>
</dbReference>
<dbReference type="STRING" id="246409.I1BX10"/>
<dbReference type="Pfam" id="PF00566">
    <property type="entry name" value="RabGAP-TBC"/>
    <property type="match status" value="1"/>
</dbReference>
<dbReference type="GeneID" id="93612416"/>
<dbReference type="InParanoid" id="I1BX10"/>
<dbReference type="InterPro" id="IPR035969">
    <property type="entry name" value="Rab-GAP_TBC_sf"/>
</dbReference>
<accession>I1BX10</accession>
<evidence type="ECO:0000313" key="5">
    <source>
        <dbReference type="EMBL" id="EIE80740.1"/>
    </source>
</evidence>